<accession>X1H3B9</accession>
<comment type="caution">
    <text evidence="1">The sequence shown here is derived from an EMBL/GenBank/DDBJ whole genome shotgun (WGS) entry which is preliminary data.</text>
</comment>
<dbReference type="AlphaFoldDB" id="X1H3B9"/>
<protein>
    <submittedName>
        <fullName evidence="1">Uncharacterized protein</fullName>
    </submittedName>
</protein>
<organism evidence="1">
    <name type="scientific">marine sediment metagenome</name>
    <dbReference type="NCBI Taxonomy" id="412755"/>
    <lineage>
        <taxon>unclassified sequences</taxon>
        <taxon>metagenomes</taxon>
        <taxon>ecological metagenomes</taxon>
    </lineage>
</organism>
<feature type="non-terminal residue" evidence="1">
    <location>
        <position position="1"/>
    </location>
</feature>
<proteinExistence type="predicted"/>
<evidence type="ECO:0000313" key="1">
    <source>
        <dbReference type="EMBL" id="GAH39773.1"/>
    </source>
</evidence>
<reference evidence="1" key="1">
    <citation type="journal article" date="2014" name="Front. Microbiol.">
        <title>High frequency of phylogenetically diverse reductive dehalogenase-homologous genes in deep subseafloor sedimentary metagenomes.</title>
        <authorList>
            <person name="Kawai M."/>
            <person name="Futagami T."/>
            <person name="Toyoda A."/>
            <person name="Takaki Y."/>
            <person name="Nishi S."/>
            <person name="Hori S."/>
            <person name="Arai W."/>
            <person name="Tsubouchi T."/>
            <person name="Morono Y."/>
            <person name="Uchiyama I."/>
            <person name="Ito T."/>
            <person name="Fujiyama A."/>
            <person name="Inagaki F."/>
            <person name="Takami H."/>
        </authorList>
    </citation>
    <scope>NUCLEOTIDE SEQUENCE</scope>
    <source>
        <strain evidence="1">Expedition CK06-06</strain>
    </source>
</reference>
<sequence length="37" mass="4562">LFDYFTETVIPNFVSEKDIKAFYEKRMNELNELIYKL</sequence>
<gene>
    <name evidence="1" type="ORF">S03H2_18577</name>
</gene>
<name>X1H3B9_9ZZZZ</name>
<dbReference type="EMBL" id="BARU01009645">
    <property type="protein sequence ID" value="GAH39773.1"/>
    <property type="molecule type" value="Genomic_DNA"/>
</dbReference>